<protein>
    <submittedName>
        <fullName evidence="2">Uncharacterized protein</fullName>
    </submittedName>
</protein>
<sequence length="56" mass="6195">MGTSAGSFVGARLALGPRRPPWSIRSWPNPRPRRAPRARPSRPTPRRPAASPSWLP</sequence>
<accession>A0A974P599</accession>
<gene>
    <name evidence="2" type="ORF">JKL49_06395</name>
</gene>
<feature type="region of interest" description="Disordered" evidence="1">
    <location>
        <begin position="1"/>
        <end position="56"/>
    </location>
</feature>
<evidence type="ECO:0000256" key="1">
    <source>
        <dbReference type="SAM" id="MobiDB-lite"/>
    </source>
</evidence>
<proteinExistence type="predicted"/>
<reference evidence="2" key="1">
    <citation type="submission" date="2021-01" db="EMBL/GenBank/DDBJ databases">
        <title>Genome sequence of Phenylobacterium sp. 20VBR1 isolated from a valley glaceir, Ny-Alesund, Svalbard.</title>
        <authorList>
            <person name="Thomas F.A."/>
            <person name="Krishnan K.P."/>
            <person name="Sinha R.K."/>
        </authorList>
    </citation>
    <scope>NUCLEOTIDE SEQUENCE</scope>
    <source>
        <strain evidence="2">20VBR1</strain>
    </source>
</reference>
<name>A0A974P599_9CAUL</name>
<evidence type="ECO:0000313" key="2">
    <source>
        <dbReference type="EMBL" id="QQZ50893.1"/>
    </source>
</evidence>
<dbReference type="AlphaFoldDB" id="A0A974P599"/>
<dbReference type="EMBL" id="CP068570">
    <property type="protein sequence ID" value="QQZ50893.1"/>
    <property type="molecule type" value="Genomic_DNA"/>
</dbReference>
<feature type="compositionally biased region" description="Low complexity" evidence="1">
    <location>
        <begin position="47"/>
        <end position="56"/>
    </location>
</feature>
<feature type="compositionally biased region" description="Basic residues" evidence="1">
    <location>
        <begin position="31"/>
        <end position="40"/>
    </location>
</feature>
<organism evidence="2">
    <name type="scientific">Phenylobacterium glaciei</name>
    <dbReference type="NCBI Taxonomy" id="2803784"/>
    <lineage>
        <taxon>Bacteria</taxon>
        <taxon>Pseudomonadati</taxon>
        <taxon>Pseudomonadota</taxon>
        <taxon>Alphaproteobacteria</taxon>
        <taxon>Caulobacterales</taxon>
        <taxon>Caulobacteraceae</taxon>
        <taxon>Phenylobacterium</taxon>
    </lineage>
</organism>